<feature type="domain" description="Protein zer-1 homolog-like C-terminal" evidence="8">
    <location>
        <begin position="414"/>
        <end position="772"/>
    </location>
</feature>
<evidence type="ECO:0000256" key="3">
    <source>
        <dbReference type="ARBA" id="ARBA00022737"/>
    </source>
</evidence>
<dbReference type="Pfam" id="PF25013">
    <property type="entry name" value="LRR_Zer-1"/>
    <property type="match status" value="1"/>
</dbReference>
<dbReference type="AlphaFoldDB" id="A0AAV4QSS7"/>
<accession>A0AAV4QSS7</accession>
<evidence type="ECO:0000256" key="2">
    <source>
        <dbReference type="ARBA" id="ARBA00022614"/>
    </source>
</evidence>
<dbReference type="InterPro" id="IPR032675">
    <property type="entry name" value="LRR_dom_sf"/>
</dbReference>
<dbReference type="InterPro" id="IPR051341">
    <property type="entry name" value="Zyg-11_UBL_adapter"/>
</dbReference>
<feature type="compositionally biased region" description="Acidic residues" evidence="7">
    <location>
        <begin position="792"/>
        <end position="809"/>
    </location>
</feature>
<reference evidence="10 11" key="1">
    <citation type="submission" date="2021-06" db="EMBL/GenBank/DDBJ databases">
        <title>Caerostris darwini draft genome.</title>
        <authorList>
            <person name="Kono N."/>
            <person name="Arakawa K."/>
        </authorList>
    </citation>
    <scope>NUCLEOTIDE SEQUENCE [LARGE SCALE GENOMIC DNA]</scope>
</reference>
<dbReference type="Gene3D" id="1.25.10.10">
    <property type="entry name" value="Leucine-rich Repeat Variant"/>
    <property type="match status" value="2"/>
</dbReference>
<comment type="caution">
    <text evidence="10">The sequence shown here is derived from an EMBL/GenBank/DDBJ whole genome shotgun (WGS) entry which is preliminary data.</text>
</comment>
<keyword evidence="4" id="KW-0833">Ubl conjugation pathway</keyword>
<feature type="domain" description="Zer-1-like leucine-rich repeats region" evidence="9">
    <location>
        <begin position="215"/>
        <end position="347"/>
    </location>
</feature>
<name>A0AAV4QSS7_9ARAC</name>
<evidence type="ECO:0000256" key="6">
    <source>
        <dbReference type="ARBA" id="ARBA00081214"/>
    </source>
</evidence>
<sequence length="809" mass="91803">MSEFPTVWIENCPDSLLDHSLKSCIKFPRAFCQYNPREAGFELRDGLSLPEEICEHMLQVLKDELKDGDLESLVKIFKDVTRTRLRRVDFSNCPLTDRVLDIVCHHKIKELNISGCKQLTQSALYSIAQLRDVLFSLNVGSGAHIFSNEPTSKATGAEEDHLLHHCMGLLYSNVEDEAAVQIEPERLAYLELPYLRKLVVHDLAKADQSSCFMSLLKSAPYLNYLDLTKCDFRNELSNILISRQLGSLILCDVPNIRALIPAICEIKTLRHLDISNTADQVIMYDNPNALLKCIVNSLENLVSLDISGTNLAGGRIQEKPFDESLTDIPGLASRVKRPLEFLGLLNCAFDACYRHHIPAKRIAGDASEEQILIAGQAYCSREPMIQRVLNDLFQIFRFSTCDNSKLALDVVMEAMRCHLKVKHVQVSGSASLFYIVKGEHKELFNIKMRRKIIKLLIDAMFLHYSDVTMLRNGCLTLIHFKIPDDVFFDYERLAVLLLLIVAQDDQDEFVQRIGVYLLNSLACQVDGIEKKLVGDRGAIHIMLQVIEKRLQRCLCDEVMETAWSTMWNVTDETPINCARFLDGKGMDLFLGCLEAFPQKPELLRNMMGLLGNVAEVEELRGHLMKDDYLLVFSQLLNSKSDGIEVGYNAAGILSHIASDGPEPWIIHNIKAVKRSEVLQQMVEAIEKWSLDTKRNINYRSFKPILRLLTVSHTPEAQHWAVWALANLTTVYPEKYCTLLKDEGGMELLQNLLQNPSYSRIHQLADITINNCVKYQEKNVESSFNNTTTTNNNDDDDDEEDDDEDALDVT</sequence>
<dbReference type="EMBL" id="BPLQ01004870">
    <property type="protein sequence ID" value="GIY11157.1"/>
    <property type="molecule type" value="Genomic_DNA"/>
</dbReference>
<evidence type="ECO:0000313" key="11">
    <source>
        <dbReference type="Proteomes" id="UP001054837"/>
    </source>
</evidence>
<dbReference type="Proteomes" id="UP001054837">
    <property type="component" value="Unassembled WGS sequence"/>
</dbReference>
<dbReference type="InterPro" id="IPR011989">
    <property type="entry name" value="ARM-like"/>
</dbReference>
<evidence type="ECO:0000256" key="7">
    <source>
        <dbReference type="SAM" id="MobiDB-lite"/>
    </source>
</evidence>
<dbReference type="Gene3D" id="3.80.10.10">
    <property type="entry name" value="Ribonuclease Inhibitor"/>
    <property type="match status" value="2"/>
</dbReference>
<dbReference type="PANTHER" id="PTHR12904">
    <property type="match status" value="1"/>
</dbReference>
<evidence type="ECO:0000259" key="9">
    <source>
        <dbReference type="Pfam" id="PF25013"/>
    </source>
</evidence>
<dbReference type="Pfam" id="PF22964">
    <property type="entry name" value="ZER1-like_2nd"/>
    <property type="match status" value="1"/>
</dbReference>
<gene>
    <name evidence="10" type="primary">CG12084</name>
    <name evidence="10" type="ORF">CDAR_110931</name>
</gene>
<evidence type="ECO:0000259" key="8">
    <source>
        <dbReference type="Pfam" id="PF22964"/>
    </source>
</evidence>
<evidence type="ECO:0000256" key="1">
    <source>
        <dbReference type="ARBA" id="ARBA00009420"/>
    </source>
</evidence>
<protein>
    <recommendedName>
        <fullName evidence="5">Protein zer-1 homolog</fullName>
    </recommendedName>
    <alternativeName>
        <fullName evidence="6">Zyg-11 homolog B-like protein</fullName>
    </alternativeName>
</protein>
<dbReference type="InterPro" id="IPR016024">
    <property type="entry name" value="ARM-type_fold"/>
</dbReference>
<dbReference type="InterPro" id="IPR055142">
    <property type="entry name" value="ZER1-like_C"/>
</dbReference>
<keyword evidence="2" id="KW-0433">Leucine-rich repeat</keyword>
<evidence type="ECO:0000313" key="10">
    <source>
        <dbReference type="EMBL" id="GIY11157.1"/>
    </source>
</evidence>
<proteinExistence type="inferred from homology"/>
<organism evidence="10 11">
    <name type="scientific">Caerostris darwini</name>
    <dbReference type="NCBI Taxonomy" id="1538125"/>
    <lineage>
        <taxon>Eukaryota</taxon>
        <taxon>Metazoa</taxon>
        <taxon>Ecdysozoa</taxon>
        <taxon>Arthropoda</taxon>
        <taxon>Chelicerata</taxon>
        <taxon>Arachnida</taxon>
        <taxon>Araneae</taxon>
        <taxon>Araneomorphae</taxon>
        <taxon>Entelegynae</taxon>
        <taxon>Araneoidea</taxon>
        <taxon>Araneidae</taxon>
        <taxon>Caerostris</taxon>
    </lineage>
</organism>
<dbReference type="SUPFAM" id="SSF52047">
    <property type="entry name" value="RNI-like"/>
    <property type="match status" value="1"/>
</dbReference>
<keyword evidence="3" id="KW-0677">Repeat</keyword>
<dbReference type="InterPro" id="IPR056845">
    <property type="entry name" value="LRR_Zer-1"/>
</dbReference>
<comment type="similarity">
    <text evidence="1">Belongs to the zyg-11 family.</text>
</comment>
<keyword evidence="11" id="KW-1185">Reference proteome</keyword>
<dbReference type="FunFam" id="1.25.10.10:FF:000111">
    <property type="entry name" value="Protein zer-1 homolog"/>
    <property type="match status" value="1"/>
</dbReference>
<evidence type="ECO:0000256" key="5">
    <source>
        <dbReference type="ARBA" id="ARBA00067612"/>
    </source>
</evidence>
<dbReference type="SUPFAM" id="SSF48371">
    <property type="entry name" value="ARM repeat"/>
    <property type="match status" value="1"/>
</dbReference>
<dbReference type="GO" id="GO:0031462">
    <property type="term" value="C:Cul2-RING ubiquitin ligase complex"/>
    <property type="evidence" value="ECO:0007669"/>
    <property type="project" value="TreeGrafter"/>
</dbReference>
<evidence type="ECO:0000256" key="4">
    <source>
        <dbReference type="ARBA" id="ARBA00022786"/>
    </source>
</evidence>
<feature type="region of interest" description="Disordered" evidence="7">
    <location>
        <begin position="782"/>
        <end position="809"/>
    </location>
</feature>
<dbReference type="PANTHER" id="PTHR12904:SF23">
    <property type="entry name" value="PROTEIN ZER-1 HOMOLOG"/>
    <property type="match status" value="1"/>
</dbReference>